<protein>
    <submittedName>
        <fullName evidence="9">Atypical kinase COQ8A, mitochondrial</fullName>
    </submittedName>
</protein>
<dbReference type="KEGG" id="apln:108733264"/>
<dbReference type="GO" id="GO:0006744">
    <property type="term" value="P:ubiquinone biosynthetic process"/>
    <property type="evidence" value="ECO:0007669"/>
    <property type="project" value="TreeGrafter"/>
</dbReference>
<dbReference type="Pfam" id="PF03109">
    <property type="entry name" value="ABC1"/>
    <property type="match status" value="1"/>
</dbReference>
<evidence type="ECO:0000256" key="5">
    <source>
        <dbReference type="ARBA" id="ARBA00022840"/>
    </source>
</evidence>
<reference evidence="9" key="1">
    <citation type="submission" date="2025-08" db="UniProtKB">
        <authorList>
            <consortium name="RefSeq"/>
        </authorList>
    </citation>
    <scope>IDENTIFICATION</scope>
    <source>
        <tissue evidence="9">Entire body</tissue>
    </source>
</reference>
<dbReference type="CDD" id="cd13970">
    <property type="entry name" value="ABC1_ADCK3"/>
    <property type="match status" value="1"/>
</dbReference>
<evidence type="ECO:0000256" key="4">
    <source>
        <dbReference type="ARBA" id="ARBA00022741"/>
    </source>
</evidence>
<feature type="compositionally biased region" description="Basic and acidic residues" evidence="6">
    <location>
        <begin position="160"/>
        <end position="191"/>
    </location>
</feature>
<evidence type="ECO:0000256" key="2">
    <source>
        <dbReference type="ARBA" id="ARBA00009670"/>
    </source>
</evidence>
<comment type="similarity">
    <text evidence="2">Belongs to the protein kinase superfamily. ADCK protein kinase family.</text>
</comment>
<keyword evidence="8" id="KW-1185">Reference proteome</keyword>
<dbReference type="RefSeq" id="XP_025836046.1">
    <property type="nucleotide sequence ID" value="XM_025980261.1"/>
</dbReference>
<dbReference type="GO" id="GO:0005524">
    <property type="term" value="F:ATP binding"/>
    <property type="evidence" value="ECO:0007669"/>
    <property type="project" value="UniProtKB-KW"/>
</dbReference>
<organism evidence="8 9">
    <name type="scientific">Agrilus planipennis</name>
    <name type="common">Emerald ash borer</name>
    <name type="synonym">Agrilus marcopoli</name>
    <dbReference type="NCBI Taxonomy" id="224129"/>
    <lineage>
        <taxon>Eukaryota</taxon>
        <taxon>Metazoa</taxon>
        <taxon>Ecdysozoa</taxon>
        <taxon>Arthropoda</taxon>
        <taxon>Hexapoda</taxon>
        <taxon>Insecta</taxon>
        <taxon>Pterygota</taxon>
        <taxon>Neoptera</taxon>
        <taxon>Endopterygota</taxon>
        <taxon>Coleoptera</taxon>
        <taxon>Polyphaga</taxon>
        <taxon>Elateriformia</taxon>
        <taxon>Buprestoidea</taxon>
        <taxon>Buprestidae</taxon>
        <taxon>Agrilinae</taxon>
        <taxon>Agrilus</taxon>
    </lineage>
</organism>
<evidence type="ECO:0000256" key="1">
    <source>
        <dbReference type="ARBA" id="ARBA00004749"/>
    </source>
</evidence>
<keyword evidence="4" id="KW-0547">Nucleotide-binding</keyword>
<dbReference type="Proteomes" id="UP000192223">
    <property type="component" value="Unplaced"/>
</dbReference>
<evidence type="ECO:0000313" key="9">
    <source>
        <dbReference type="RefSeq" id="XP_025836046.1"/>
    </source>
</evidence>
<dbReference type="InParanoid" id="A0A7F5RJA4"/>
<accession>A0A7F5RJA4</accession>
<dbReference type="OrthoDB" id="201153at2759"/>
<dbReference type="InterPro" id="IPR034646">
    <property type="entry name" value="ADCK3_dom"/>
</dbReference>
<gene>
    <name evidence="9" type="primary">LOC108733264</name>
</gene>
<keyword evidence="9" id="KW-0418">Kinase</keyword>
<dbReference type="PANTHER" id="PTHR43851:SF3">
    <property type="entry name" value="COENZYME Q8"/>
    <property type="match status" value="1"/>
</dbReference>
<sequence>MSRSQDILGVIRGLQAVSKAGIKLQEDNLKLILKNSTVKNSVEELANAVKQGPQNVLQNVADLNKVAKEGTERVVTVIQSAKQYFDLYSPTYGKVQDHLTGSNRFKVKNDNIDLQVKTVEHFRKELRSDPSPSSTVEYKIVLTPSDKKLLQKLDREHRKKLQEQAKLKEKKLSNWKMPKDHEEAAKERSEDNGSSSKVKAKPNPKSKQALSSSAKQRTVPSSRIGRMLSFGSLAAGLGLGTAAEFTKRTLGMSENNDPATLFLTESNMNRIVDTLCKVRGAALKIGQMLSIQDESVISPQLAKALERVRQSADFMPNRQVEQVLRSELGDNWQHKLSEFEEKPFAAASIGQVHWARSLDGREVAMKIQYPGVAKSIESDIDNLVGIMKVWNIFPKGMFIDNIVTVAKRELAWEVDYIREAECTKKFKELLKRYPDFYVPDIIDELCGNKLEKSVIVFLQI</sequence>
<dbReference type="CTD" id="32239"/>
<evidence type="ECO:0000256" key="3">
    <source>
        <dbReference type="ARBA" id="ARBA00022679"/>
    </source>
</evidence>
<keyword evidence="3" id="KW-0808">Transferase</keyword>
<dbReference type="GO" id="GO:0016301">
    <property type="term" value="F:kinase activity"/>
    <property type="evidence" value="ECO:0007669"/>
    <property type="project" value="UniProtKB-KW"/>
</dbReference>
<dbReference type="AlphaFoldDB" id="A0A7F5RJA4"/>
<dbReference type="FunCoup" id="A0A7F5RJA4">
    <property type="interactions" value="1035"/>
</dbReference>
<dbReference type="PANTHER" id="PTHR43851">
    <property type="match status" value="1"/>
</dbReference>
<name>A0A7F5RJA4_AGRPL</name>
<dbReference type="InterPro" id="IPR004147">
    <property type="entry name" value="ABC1_dom"/>
</dbReference>
<dbReference type="InterPro" id="IPR051409">
    <property type="entry name" value="Atypical_kinase_ADCK"/>
</dbReference>
<evidence type="ECO:0000256" key="6">
    <source>
        <dbReference type="SAM" id="MobiDB-lite"/>
    </source>
</evidence>
<comment type="pathway">
    <text evidence="1">Cofactor biosynthesis; ubiquinone biosynthesis.</text>
</comment>
<keyword evidence="5" id="KW-0067">ATP-binding</keyword>
<dbReference type="GeneID" id="108733264"/>
<dbReference type="SUPFAM" id="SSF56112">
    <property type="entry name" value="Protein kinase-like (PK-like)"/>
    <property type="match status" value="1"/>
</dbReference>
<feature type="region of interest" description="Disordered" evidence="6">
    <location>
        <begin position="160"/>
        <end position="222"/>
    </location>
</feature>
<feature type="compositionally biased region" description="Low complexity" evidence="6">
    <location>
        <begin position="205"/>
        <end position="216"/>
    </location>
</feature>
<feature type="domain" description="ABC1 atypical kinase-like" evidence="7">
    <location>
        <begin position="308"/>
        <end position="449"/>
    </location>
</feature>
<dbReference type="InterPro" id="IPR011009">
    <property type="entry name" value="Kinase-like_dom_sf"/>
</dbReference>
<proteinExistence type="inferred from homology"/>
<evidence type="ECO:0000259" key="7">
    <source>
        <dbReference type="Pfam" id="PF03109"/>
    </source>
</evidence>
<evidence type="ECO:0000313" key="8">
    <source>
        <dbReference type="Proteomes" id="UP000192223"/>
    </source>
</evidence>